<sequence length="380" mass="42116">MKYHFPLATLAGILTWLLVSGITLMLLLRLPAPQPLLPAGLLLLVYGISFILLTQEQHPLGLGGRYGRWLLPLPLLCAFALQWLLPTAIFDYLAILTIIWVCLLPHLISQRLALLLTLGIVVLWFGLQAYLEQRSLWITAALYGSFHLFAVLMQAAIKAETEARAELTEKHRQLLAAQQLLQLASRAEERNRIARDLHDLLGHHLTALTIQLQIASYQCDGEAKLQVEKSLQLARLLLSDVREAVSAMRDSSELDLQQLFTPLLQHLPESLQVELDIAPKLKASSLSQAQHLQYLAQEAISNTLKHANASRLWIHAREAEQGIALEIKDNGQLKASWQPGNGLIGMRERVAECGGKLHLVADAGGLALQIWLPQAGVANV</sequence>
<evidence type="ECO:0000256" key="4">
    <source>
        <dbReference type="SAM" id="Coils"/>
    </source>
</evidence>
<keyword evidence="2" id="KW-0418">Kinase</keyword>
<keyword evidence="5" id="KW-0472">Membrane</keyword>
<dbReference type="GO" id="GO:0000155">
    <property type="term" value="F:phosphorelay sensor kinase activity"/>
    <property type="evidence" value="ECO:0007669"/>
    <property type="project" value="InterPro"/>
</dbReference>
<feature type="transmembrane region" description="Helical" evidence="5">
    <location>
        <begin position="112"/>
        <end position="131"/>
    </location>
</feature>
<gene>
    <name evidence="7" type="ORF">AJE_16164</name>
</gene>
<dbReference type="PATRIC" id="fig|1129374.4.peg.3204"/>
<keyword evidence="8" id="KW-1185">Reference proteome</keyword>
<feature type="transmembrane region" description="Helical" evidence="5">
    <location>
        <begin position="36"/>
        <end position="54"/>
    </location>
</feature>
<name>H3ZIM0_9ALTE</name>
<evidence type="ECO:0000259" key="6">
    <source>
        <dbReference type="Pfam" id="PF07730"/>
    </source>
</evidence>
<dbReference type="Pfam" id="PF07730">
    <property type="entry name" value="HisKA_3"/>
    <property type="match status" value="1"/>
</dbReference>
<feature type="transmembrane region" description="Helical" evidence="5">
    <location>
        <begin position="89"/>
        <end position="105"/>
    </location>
</feature>
<dbReference type="InterPro" id="IPR011712">
    <property type="entry name" value="Sig_transdc_His_kin_sub3_dim/P"/>
</dbReference>
<feature type="transmembrane region" description="Helical" evidence="5">
    <location>
        <begin position="7"/>
        <end position="30"/>
    </location>
</feature>
<dbReference type="Gene3D" id="3.30.565.10">
    <property type="entry name" value="Histidine kinase-like ATPase, C-terminal domain"/>
    <property type="match status" value="1"/>
</dbReference>
<dbReference type="SUPFAM" id="SSF55874">
    <property type="entry name" value="ATPase domain of HSP90 chaperone/DNA topoisomerase II/histidine kinase"/>
    <property type="match status" value="1"/>
</dbReference>
<keyword evidence="1" id="KW-0808">Transferase</keyword>
<evidence type="ECO:0000256" key="1">
    <source>
        <dbReference type="ARBA" id="ARBA00022679"/>
    </source>
</evidence>
<feature type="domain" description="Signal transduction histidine kinase subgroup 3 dimerisation and phosphoacceptor" evidence="6">
    <location>
        <begin position="189"/>
        <end position="251"/>
    </location>
</feature>
<dbReference type="eggNOG" id="COG4585">
    <property type="taxonomic scope" value="Bacteria"/>
</dbReference>
<keyword evidence="5" id="KW-0812">Transmembrane</keyword>
<dbReference type="GO" id="GO:0016020">
    <property type="term" value="C:membrane"/>
    <property type="evidence" value="ECO:0007669"/>
    <property type="project" value="InterPro"/>
</dbReference>
<dbReference type="AlphaFoldDB" id="H3ZIM0"/>
<proteinExistence type="predicted"/>
<keyword evidence="5" id="KW-1133">Transmembrane helix</keyword>
<keyword evidence="4" id="KW-0175">Coiled coil</keyword>
<dbReference type="InterPro" id="IPR036890">
    <property type="entry name" value="HATPase_C_sf"/>
</dbReference>
<evidence type="ECO:0000256" key="3">
    <source>
        <dbReference type="ARBA" id="ARBA00023012"/>
    </source>
</evidence>
<dbReference type="PANTHER" id="PTHR24421:SF59">
    <property type="entry name" value="OXYGEN SENSOR HISTIDINE KINASE NREB"/>
    <property type="match status" value="1"/>
</dbReference>
<dbReference type="RefSeq" id="WP_008951755.1">
    <property type="nucleotide sequence ID" value="NZ_AHTH01000051.1"/>
</dbReference>
<evidence type="ECO:0000313" key="7">
    <source>
        <dbReference type="EMBL" id="EHR39553.1"/>
    </source>
</evidence>
<protein>
    <submittedName>
        <fullName evidence="7">Two-component system sensor protein</fullName>
    </submittedName>
</protein>
<dbReference type="PANTHER" id="PTHR24421">
    <property type="entry name" value="NITRATE/NITRITE SENSOR PROTEIN NARX-RELATED"/>
    <property type="match status" value="1"/>
</dbReference>
<organism evidence="7 8">
    <name type="scientific">Alishewanella jeotgali KCTC 22429</name>
    <dbReference type="NCBI Taxonomy" id="1129374"/>
    <lineage>
        <taxon>Bacteria</taxon>
        <taxon>Pseudomonadati</taxon>
        <taxon>Pseudomonadota</taxon>
        <taxon>Gammaproteobacteria</taxon>
        <taxon>Alteromonadales</taxon>
        <taxon>Alteromonadaceae</taxon>
        <taxon>Alishewanella</taxon>
    </lineage>
</organism>
<feature type="transmembrane region" description="Helical" evidence="5">
    <location>
        <begin position="137"/>
        <end position="157"/>
    </location>
</feature>
<dbReference type="CDD" id="cd16917">
    <property type="entry name" value="HATPase_UhpB-NarQ-NarX-like"/>
    <property type="match status" value="1"/>
</dbReference>
<dbReference type="Proteomes" id="UP000012046">
    <property type="component" value="Unassembled WGS sequence"/>
</dbReference>
<dbReference type="EMBL" id="AHTH01000051">
    <property type="protein sequence ID" value="EHR39553.1"/>
    <property type="molecule type" value="Genomic_DNA"/>
</dbReference>
<dbReference type="Gene3D" id="1.20.5.1930">
    <property type="match status" value="1"/>
</dbReference>
<comment type="caution">
    <text evidence="7">The sequence shown here is derived from an EMBL/GenBank/DDBJ whole genome shotgun (WGS) entry which is preliminary data.</text>
</comment>
<dbReference type="InterPro" id="IPR050482">
    <property type="entry name" value="Sensor_HK_TwoCompSys"/>
</dbReference>
<dbReference type="STRING" id="1129374.AJE_16164"/>
<accession>H3ZIM0</accession>
<keyword evidence="3" id="KW-0902">Two-component regulatory system</keyword>
<evidence type="ECO:0000256" key="5">
    <source>
        <dbReference type="SAM" id="Phobius"/>
    </source>
</evidence>
<dbReference type="GO" id="GO:0046983">
    <property type="term" value="F:protein dimerization activity"/>
    <property type="evidence" value="ECO:0007669"/>
    <property type="project" value="InterPro"/>
</dbReference>
<evidence type="ECO:0000256" key="2">
    <source>
        <dbReference type="ARBA" id="ARBA00022777"/>
    </source>
</evidence>
<feature type="coiled-coil region" evidence="4">
    <location>
        <begin position="157"/>
        <end position="197"/>
    </location>
</feature>
<evidence type="ECO:0000313" key="8">
    <source>
        <dbReference type="Proteomes" id="UP000012046"/>
    </source>
</evidence>
<reference evidence="7 8" key="1">
    <citation type="journal article" date="2012" name="J. Bacteriol.">
        <title>Genome Sequence of Extracellular-Protease-Producing Alishewanella jeotgali Isolated from Traditional Korean Fermented Seafood.</title>
        <authorList>
            <person name="Jung J."/>
            <person name="Chun J."/>
            <person name="Park W."/>
        </authorList>
    </citation>
    <scope>NUCLEOTIDE SEQUENCE [LARGE SCALE GENOMIC DNA]</scope>
    <source>
        <strain evidence="7 8">KCTC 22429</strain>
    </source>
</reference>